<dbReference type="GeneID" id="25986283"/>
<dbReference type="GO" id="GO:0016272">
    <property type="term" value="C:prefoldin complex"/>
    <property type="evidence" value="ECO:0007669"/>
    <property type="project" value="UniProtKB-UniRule"/>
</dbReference>
<feature type="region of interest" description="Disordered" evidence="5">
    <location>
        <begin position="215"/>
        <end position="235"/>
    </location>
</feature>
<dbReference type="Gene3D" id="1.10.287.370">
    <property type="match status" value="1"/>
</dbReference>
<evidence type="ECO:0000256" key="3">
    <source>
        <dbReference type="PIRNR" id="PIRNR016396"/>
    </source>
</evidence>
<name>J6EUE5_TRIAS</name>
<sequence length="235" mass="26607">MATTKSPSPQMELNPRGIPKAPFVLTFQANVEDYVGTNSVEPIIKTFQETSAKYRYMELNLQQRRKALLAKIPDIEQTLSVVKFLQARREPKPAASDEKDETGSMNSDDIDALLDGDDEEAEEGAEQKPLKTLFELNDTLFAEATVQETGEVGLWLGANTMLLYPLAEAAALLEEKLASAKKSLKEAVEDLEWIREQVTVMEVNFARVHNWDVKRRREQKKHESVMGHKDEDEDK</sequence>
<dbReference type="AlphaFoldDB" id="J6EUE5"/>
<evidence type="ECO:0000256" key="2">
    <source>
        <dbReference type="ARBA" id="ARBA00023186"/>
    </source>
</evidence>
<evidence type="ECO:0000313" key="6">
    <source>
        <dbReference type="EMBL" id="EJT48204.1"/>
    </source>
</evidence>
<dbReference type="GO" id="GO:0007017">
    <property type="term" value="P:microtubule-based process"/>
    <property type="evidence" value="ECO:0007669"/>
    <property type="project" value="TreeGrafter"/>
</dbReference>
<gene>
    <name evidence="6" type="ORF">A1Q1_02770</name>
</gene>
<evidence type="ECO:0000256" key="1">
    <source>
        <dbReference type="ARBA" id="ARBA00010048"/>
    </source>
</evidence>
<dbReference type="InterPro" id="IPR016655">
    <property type="entry name" value="PFD3"/>
</dbReference>
<protein>
    <recommendedName>
        <fullName evidence="3">Prefoldin subunit 3</fullName>
    </recommendedName>
</protein>
<dbReference type="PANTHER" id="PTHR12409:SF0">
    <property type="entry name" value="PREFOLDIN SUBUNIT 3"/>
    <property type="match status" value="1"/>
</dbReference>
<dbReference type="HOGENOM" id="CLU_083737_0_1_1"/>
<evidence type="ECO:0000256" key="5">
    <source>
        <dbReference type="SAM" id="MobiDB-lite"/>
    </source>
</evidence>
<dbReference type="GO" id="GO:0007021">
    <property type="term" value="P:tubulin complex assembly"/>
    <property type="evidence" value="ECO:0007669"/>
    <property type="project" value="TreeGrafter"/>
</dbReference>
<dbReference type="VEuPathDB" id="FungiDB:A1Q1_02770"/>
<evidence type="ECO:0000313" key="7">
    <source>
        <dbReference type="Proteomes" id="UP000002748"/>
    </source>
</evidence>
<comment type="caution">
    <text evidence="6">The sequence shown here is derived from an EMBL/GenBank/DDBJ whole genome shotgun (WGS) entry which is preliminary data.</text>
</comment>
<feature type="region of interest" description="Disordered" evidence="5">
    <location>
        <begin position="90"/>
        <end position="112"/>
    </location>
</feature>
<dbReference type="Pfam" id="PF02996">
    <property type="entry name" value="Prefoldin"/>
    <property type="match status" value="1"/>
</dbReference>
<feature type="coiled-coil region" evidence="4">
    <location>
        <begin position="170"/>
        <end position="197"/>
    </location>
</feature>
<reference evidence="6 7" key="1">
    <citation type="journal article" date="2012" name="Eukaryot. Cell">
        <title>Draft genome sequence of CBS 2479, the standard type strain of Trichosporon asahii.</title>
        <authorList>
            <person name="Yang R.Y."/>
            <person name="Li H.T."/>
            <person name="Zhu H."/>
            <person name="Zhou G.P."/>
            <person name="Wang M."/>
            <person name="Wang L."/>
        </authorList>
    </citation>
    <scope>NUCLEOTIDE SEQUENCE [LARGE SCALE GENOMIC DNA]</scope>
    <source>
        <strain evidence="7">ATCC 90039 / CBS 2479 / JCM 2466 / KCTC 7840 / NCYC 2677 / UAMH 7654</strain>
    </source>
</reference>
<keyword evidence="2 3" id="KW-0143">Chaperone</keyword>
<dbReference type="EMBL" id="ALBS01000210">
    <property type="protein sequence ID" value="EJT48204.1"/>
    <property type="molecule type" value="Genomic_DNA"/>
</dbReference>
<comment type="function">
    <text evidence="3">Binds specifically to cytosolic chaperonin (c-CPN) and transfers target proteins to it. Binds to nascent polypeptide chain and promotes folding in an environment in which there are many competing pathways for nonnative proteins.</text>
</comment>
<dbReference type="CDD" id="cd23156">
    <property type="entry name" value="Prefoldin_3"/>
    <property type="match status" value="1"/>
</dbReference>
<comment type="similarity">
    <text evidence="1 3">Belongs to the prefoldin subunit alpha family.</text>
</comment>
<dbReference type="Proteomes" id="UP000002748">
    <property type="component" value="Unassembled WGS sequence"/>
</dbReference>
<evidence type="ECO:0000256" key="4">
    <source>
        <dbReference type="SAM" id="Coils"/>
    </source>
</evidence>
<dbReference type="InterPro" id="IPR004127">
    <property type="entry name" value="Prefoldin_subunit_alpha"/>
</dbReference>
<keyword evidence="4" id="KW-0175">Coiled coil</keyword>
<dbReference type="PANTHER" id="PTHR12409">
    <property type="entry name" value="PREFOLDIN SUBUNIT 3"/>
    <property type="match status" value="1"/>
</dbReference>
<dbReference type="GO" id="GO:0006457">
    <property type="term" value="P:protein folding"/>
    <property type="evidence" value="ECO:0007669"/>
    <property type="project" value="UniProtKB-UniRule"/>
</dbReference>
<dbReference type="KEGG" id="tasa:A1Q1_02770"/>
<dbReference type="RefSeq" id="XP_014179474.1">
    <property type="nucleotide sequence ID" value="XM_014323999.1"/>
</dbReference>
<organism evidence="6 7">
    <name type="scientific">Trichosporon asahii var. asahii (strain ATCC 90039 / CBS 2479 / JCM 2466 / KCTC 7840 / NBRC 103889/ NCYC 2677 / UAMH 7654)</name>
    <name type="common">Yeast</name>
    <dbReference type="NCBI Taxonomy" id="1186058"/>
    <lineage>
        <taxon>Eukaryota</taxon>
        <taxon>Fungi</taxon>
        <taxon>Dikarya</taxon>
        <taxon>Basidiomycota</taxon>
        <taxon>Agaricomycotina</taxon>
        <taxon>Tremellomycetes</taxon>
        <taxon>Trichosporonales</taxon>
        <taxon>Trichosporonaceae</taxon>
        <taxon>Trichosporon</taxon>
    </lineage>
</organism>
<dbReference type="GO" id="GO:0005737">
    <property type="term" value="C:cytoplasm"/>
    <property type="evidence" value="ECO:0007669"/>
    <property type="project" value="TreeGrafter"/>
</dbReference>
<dbReference type="OrthoDB" id="6375174at2759"/>
<dbReference type="PIRSF" id="PIRSF016396">
    <property type="entry name" value="Prefoldin_subunit_3"/>
    <property type="match status" value="1"/>
</dbReference>
<accession>J6EUE5</accession>
<dbReference type="InterPro" id="IPR009053">
    <property type="entry name" value="Prefoldin"/>
</dbReference>
<proteinExistence type="inferred from homology"/>
<comment type="subunit">
    <text evidence="3">Heterohexamer of two PFD-alpha type and four PFD-beta type subunits.</text>
</comment>
<dbReference type="SUPFAM" id="SSF46579">
    <property type="entry name" value="Prefoldin"/>
    <property type="match status" value="1"/>
</dbReference>
<dbReference type="GO" id="GO:0015631">
    <property type="term" value="F:tubulin binding"/>
    <property type="evidence" value="ECO:0007669"/>
    <property type="project" value="TreeGrafter"/>
</dbReference>